<feature type="region of interest" description="Disordered" evidence="1">
    <location>
        <begin position="363"/>
        <end position="387"/>
    </location>
</feature>
<feature type="transmembrane region" description="Helical" evidence="2">
    <location>
        <begin position="311"/>
        <end position="336"/>
    </location>
</feature>
<gene>
    <name evidence="3" type="ORF">SAMN05216277_104289</name>
</gene>
<feature type="transmembrane region" description="Helical" evidence="2">
    <location>
        <begin position="274"/>
        <end position="299"/>
    </location>
</feature>
<dbReference type="Proteomes" id="UP000183769">
    <property type="component" value="Unassembled WGS sequence"/>
</dbReference>
<feature type="transmembrane region" description="Helical" evidence="2">
    <location>
        <begin position="12"/>
        <end position="45"/>
    </location>
</feature>
<sequence>MMDETEFDRSRVLWWALTAALAGTLGLVLYSYIGTFAFGIFIYYAARPIYRRLRLVVESPGLAASAALFAFEIPFLAITGYLLFLAIKELERSAGAGAEIVAWFLPVPPAELDRAIADPRAYASSFDVASITEVISTGGDVLGPVATFFLHFSLAVALAFYLLRDGDRIADWFRDEVGEDSALWLYASLVDRDFQVVYFGNIRTVVVVALLALGIYNGLNVIAPPGLKIPLPNVLALLTGAATLVPIVVGKIVYVPMTGYLGLKAIESDPQTLWFPVVVAIVALLALDLFPIMVIRPVFAGQSTHRGAMMFSYIFGGLLFNWYGVFFGPLLLIAAIHLVRIGLSELAHGDRITAEVTTAHGLGSMPQPDSVPPDETVNGSTNDATEE</sequence>
<feature type="transmembrane region" description="Helical" evidence="2">
    <location>
        <begin position="141"/>
        <end position="163"/>
    </location>
</feature>
<feature type="transmembrane region" description="Helical" evidence="2">
    <location>
        <begin position="65"/>
        <end position="87"/>
    </location>
</feature>
<keyword evidence="2" id="KW-0472">Membrane</keyword>
<evidence type="ECO:0000256" key="1">
    <source>
        <dbReference type="SAM" id="MobiDB-lite"/>
    </source>
</evidence>
<evidence type="ECO:0000313" key="3">
    <source>
        <dbReference type="EMBL" id="SFP54765.1"/>
    </source>
</evidence>
<evidence type="ECO:0000256" key="2">
    <source>
        <dbReference type="SAM" id="Phobius"/>
    </source>
</evidence>
<feature type="compositionally biased region" description="Polar residues" evidence="1">
    <location>
        <begin position="377"/>
        <end position="387"/>
    </location>
</feature>
<dbReference type="AlphaFoldDB" id="A0A1I5R8H0"/>
<keyword evidence="4" id="KW-1185">Reference proteome</keyword>
<proteinExistence type="predicted"/>
<organism evidence="3 4">
    <name type="scientific">Halolamina pelagica</name>
    <dbReference type="NCBI Taxonomy" id="699431"/>
    <lineage>
        <taxon>Archaea</taxon>
        <taxon>Methanobacteriati</taxon>
        <taxon>Methanobacteriota</taxon>
        <taxon>Stenosarchaea group</taxon>
        <taxon>Halobacteria</taxon>
        <taxon>Halobacteriales</taxon>
        <taxon>Haloferacaceae</taxon>
    </lineage>
</organism>
<keyword evidence="2" id="KW-0812">Transmembrane</keyword>
<feature type="transmembrane region" description="Helical" evidence="2">
    <location>
        <begin position="234"/>
        <end position="254"/>
    </location>
</feature>
<feature type="transmembrane region" description="Helical" evidence="2">
    <location>
        <begin position="202"/>
        <end position="222"/>
    </location>
</feature>
<evidence type="ECO:0000313" key="4">
    <source>
        <dbReference type="Proteomes" id="UP000183769"/>
    </source>
</evidence>
<dbReference type="EMBL" id="FOXI01000004">
    <property type="protein sequence ID" value="SFP54765.1"/>
    <property type="molecule type" value="Genomic_DNA"/>
</dbReference>
<accession>A0A1I5R8H0</accession>
<name>A0A1I5R8H0_9EURY</name>
<protein>
    <submittedName>
        <fullName evidence="3">Predicted PurR-regulated permease PerM</fullName>
    </submittedName>
</protein>
<keyword evidence="2" id="KW-1133">Transmembrane helix</keyword>
<reference evidence="4" key="1">
    <citation type="submission" date="2016-10" db="EMBL/GenBank/DDBJ databases">
        <authorList>
            <person name="Varghese N."/>
            <person name="Submissions S."/>
        </authorList>
    </citation>
    <scope>NUCLEOTIDE SEQUENCE [LARGE SCALE GENOMIC DNA]</scope>
    <source>
        <strain evidence="4">CGMCC 1.10329</strain>
    </source>
</reference>